<sequence>MSYLYGPRLNNPNNRSAAQGQQYEEPGYGGSPLPQYGGPMMGGDEFTGQNVEMAPLAQNGSQFAQQSDANSILNACADVNRHLSEINDVIATLQPLQKLSLDAINEMQQKRAKKQIDDISSDIMARFRNVTGEVKAIKQQPAASYPKNAPQVERLSREIIKVRRNYELSDANYRKQLEAQIMRQVKIVRPEATEQELRAAVEDPNNQIFSQALMQSDRQGQAQSTRNNVQQRHEEIQKIESQMIELAQLFEDMNTLVVQQEESIANIDMKAEEVVENIDKGTEEIGVAIESAKNTRKWKWWCLGIVILIIIAIAVVIIIYKFVISSPAPTTTTNSSEASKNAKRFLSIARNLNFPTGQVAAKLKRNAPTLVKSRLFRNTN</sequence>
<comment type="caution">
    <text evidence="4">The sequence shown here is derived from an EMBL/GenBank/DDBJ whole genome shotgun (WGS) entry which is preliminary data.</text>
</comment>
<evidence type="ECO:0000256" key="1">
    <source>
        <dbReference type="SAM" id="MobiDB-lite"/>
    </source>
</evidence>
<dbReference type="CDD" id="cd15849">
    <property type="entry name" value="SNARE_Sso1"/>
    <property type="match status" value="1"/>
</dbReference>
<evidence type="ECO:0000313" key="5">
    <source>
        <dbReference type="Proteomes" id="UP000683417"/>
    </source>
</evidence>
<dbReference type="GO" id="GO:0012505">
    <property type="term" value="C:endomembrane system"/>
    <property type="evidence" value="ECO:0007669"/>
    <property type="project" value="TreeGrafter"/>
</dbReference>
<feature type="transmembrane region" description="Helical" evidence="2">
    <location>
        <begin position="300"/>
        <end position="323"/>
    </location>
</feature>
<keyword evidence="2" id="KW-0472">Membrane</keyword>
<dbReference type="GO" id="GO:0005484">
    <property type="term" value="F:SNAP receptor activity"/>
    <property type="evidence" value="ECO:0007669"/>
    <property type="project" value="TreeGrafter"/>
</dbReference>
<feature type="region of interest" description="Disordered" evidence="1">
    <location>
        <begin position="1"/>
        <end position="47"/>
    </location>
</feature>
<dbReference type="GO" id="GO:0006906">
    <property type="term" value="P:vesicle fusion"/>
    <property type="evidence" value="ECO:0007669"/>
    <property type="project" value="TreeGrafter"/>
</dbReference>
<dbReference type="PANTHER" id="PTHR19957:SF380">
    <property type="entry name" value="SYNTAXIN FAMILY PROTEIN"/>
    <property type="match status" value="1"/>
</dbReference>
<evidence type="ECO:0000259" key="3">
    <source>
        <dbReference type="PROSITE" id="PS50192"/>
    </source>
</evidence>
<dbReference type="EMBL" id="CAJHIT010000009">
    <property type="protein sequence ID" value="CAD6504851.1"/>
    <property type="molecule type" value="Genomic_DNA"/>
</dbReference>
<dbReference type="SMART" id="SM00397">
    <property type="entry name" value="t_SNARE"/>
    <property type="match status" value="1"/>
</dbReference>
<protein>
    <submittedName>
        <fullName evidence="4">BgTH12-00353</fullName>
    </submittedName>
</protein>
<dbReference type="Proteomes" id="UP000683417">
    <property type="component" value="Unassembled WGS sequence"/>
</dbReference>
<gene>
    <name evidence="4" type="ORF">BGTH12_LOCUS6209</name>
</gene>
<dbReference type="Pfam" id="PF05739">
    <property type="entry name" value="SNARE"/>
    <property type="match status" value="1"/>
</dbReference>
<name>A0A9W4DQZ6_BLUGR</name>
<evidence type="ECO:0000256" key="2">
    <source>
        <dbReference type="SAM" id="Phobius"/>
    </source>
</evidence>
<dbReference type="PROSITE" id="PS50192">
    <property type="entry name" value="T_SNARE"/>
    <property type="match status" value="1"/>
</dbReference>
<dbReference type="GO" id="GO:0000149">
    <property type="term" value="F:SNARE binding"/>
    <property type="evidence" value="ECO:0007669"/>
    <property type="project" value="TreeGrafter"/>
</dbReference>
<dbReference type="InterPro" id="IPR000727">
    <property type="entry name" value="T_SNARE_dom"/>
</dbReference>
<dbReference type="GO" id="GO:0048278">
    <property type="term" value="P:vesicle docking"/>
    <property type="evidence" value="ECO:0007669"/>
    <property type="project" value="TreeGrafter"/>
</dbReference>
<feature type="domain" description="T-SNARE coiled-coil homology" evidence="3">
    <location>
        <begin position="226"/>
        <end position="288"/>
    </location>
</feature>
<dbReference type="GO" id="GO:0005886">
    <property type="term" value="C:plasma membrane"/>
    <property type="evidence" value="ECO:0007669"/>
    <property type="project" value="TreeGrafter"/>
</dbReference>
<proteinExistence type="predicted"/>
<keyword evidence="2" id="KW-1133">Transmembrane helix</keyword>
<dbReference type="GO" id="GO:0006886">
    <property type="term" value="P:intracellular protein transport"/>
    <property type="evidence" value="ECO:0007669"/>
    <property type="project" value="TreeGrafter"/>
</dbReference>
<dbReference type="PANTHER" id="PTHR19957">
    <property type="entry name" value="SYNTAXIN"/>
    <property type="match status" value="1"/>
</dbReference>
<dbReference type="GO" id="GO:0006887">
    <property type="term" value="P:exocytosis"/>
    <property type="evidence" value="ECO:0007669"/>
    <property type="project" value="TreeGrafter"/>
</dbReference>
<evidence type="ECO:0000313" key="4">
    <source>
        <dbReference type="EMBL" id="CAD6504851.1"/>
    </source>
</evidence>
<dbReference type="InterPro" id="IPR045242">
    <property type="entry name" value="Syntaxin"/>
</dbReference>
<reference evidence="4" key="1">
    <citation type="submission" date="2020-10" db="EMBL/GenBank/DDBJ databases">
        <authorList>
            <person name="Muller C M."/>
        </authorList>
    </citation>
    <scope>NUCLEOTIDE SEQUENCE</scope>
    <source>
        <strain evidence="4">THUN-12</strain>
    </source>
</reference>
<keyword evidence="2" id="KW-0812">Transmembrane</keyword>
<accession>A0A9W4DQZ6</accession>
<dbReference type="GO" id="GO:0031201">
    <property type="term" value="C:SNARE complex"/>
    <property type="evidence" value="ECO:0007669"/>
    <property type="project" value="TreeGrafter"/>
</dbReference>
<dbReference type="AlphaFoldDB" id="A0A9W4DQZ6"/>
<organism evidence="4 5">
    <name type="scientific">Blumeria graminis f. sp. triticale</name>
    <dbReference type="NCBI Taxonomy" id="1689686"/>
    <lineage>
        <taxon>Eukaryota</taxon>
        <taxon>Fungi</taxon>
        <taxon>Dikarya</taxon>
        <taxon>Ascomycota</taxon>
        <taxon>Pezizomycotina</taxon>
        <taxon>Leotiomycetes</taxon>
        <taxon>Erysiphales</taxon>
        <taxon>Erysiphaceae</taxon>
        <taxon>Blumeria</taxon>
    </lineage>
</organism>